<reference evidence="1 2" key="1">
    <citation type="submission" date="2018-06" db="EMBL/GenBank/DDBJ databases">
        <title>Complete genome of Desulfovibrio indonesiensis P37SLT.</title>
        <authorList>
            <person name="Crispim J.S."/>
            <person name="Vidigal P.M.P."/>
            <person name="Silva L.C.F."/>
            <person name="Laguardia C.N."/>
            <person name="Araujo L.C."/>
            <person name="Dias R.S."/>
            <person name="Sousa M.P."/>
            <person name="Paula S.O."/>
            <person name="Silva C."/>
        </authorList>
    </citation>
    <scope>NUCLEOTIDE SEQUENCE [LARGE SCALE GENOMIC DNA]</scope>
    <source>
        <strain evidence="1 2">P37SLT</strain>
    </source>
</reference>
<comment type="caution">
    <text evidence="1">The sequence shown here is derived from an EMBL/GenBank/DDBJ whole genome shotgun (WGS) entry which is preliminary data.</text>
</comment>
<evidence type="ECO:0000313" key="2">
    <source>
        <dbReference type="Proteomes" id="UP000448292"/>
    </source>
</evidence>
<dbReference type="SUPFAM" id="SSF53756">
    <property type="entry name" value="UDP-Glycosyltransferase/glycogen phosphorylase"/>
    <property type="match status" value="1"/>
</dbReference>
<gene>
    <name evidence="1" type="ORF">DPQ33_05485</name>
</gene>
<evidence type="ECO:0000313" key="1">
    <source>
        <dbReference type="EMBL" id="TVM18910.1"/>
    </source>
</evidence>
<organism evidence="1 2">
    <name type="scientific">Oceanidesulfovibrio indonesiensis</name>
    <dbReference type="NCBI Taxonomy" id="54767"/>
    <lineage>
        <taxon>Bacteria</taxon>
        <taxon>Pseudomonadati</taxon>
        <taxon>Thermodesulfobacteriota</taxon>
        <taxon>Desulfovibrionia</taxon>
        <taxon>Desulfovibrionales</taxon>
        <taxon>Desulfovibrionaceae</taxon>
        <taxon>Oceanidesulfovibrio</taxon>
    </lineage>
</organism>
<dbReference type="Proteomes" id="UP000448292">
    <property type="component" value="Unassembled WGS sequence"/>
</dbReference>
<proteinExistence type="predicted"/>
<name>A0A7M3MI29_9BACT</name>
<dbReference type="GO" id="GO:0016740">
    <property type="term" value="F:transferase activity"/>
    <property type="evidence" value="ECO:0007669"/>
    <property type="project" value="UniProtKB-KW"/>
</dbReference>
<dbReference type="RefSeq" id="WP_144302185.1">
    <property type="nucleotide sequence ID" value="NZ_QMIE01000003.1"/>
</dbReference>
<keyword evidence="1" id="KW-0808">Transferase</keyword>
<dbReference type="EMBL" id="QMIE01000003">
    <property type="protein sequence ID" value="TVM18910.1"/>
    <property type="molecule type" value="Genomic_DNA"/>
</dbReference>
<sequence>MRTFIFLPPLAKQTGGLAQLLQVAGHLIREGFDVALVTHGDWNTPSLSAAAAFDVEKLTLSDVVVRRDDIWLAPEGWPNAMAPALDRCRVVVWCQNWAYLFSGLPEGVHWQNLPVSFLAVSRPVAWYIKEMVGASAHMLWPGIDQKSFHAPPVTPPGPPAIAWMPRKNKALAHQIRAAVESRRGKISGKPIRWVEIDGLAREDVAEVMRTCRLFLATGFPEGCALPPLEAMASGLFVVGFAGVGCWDYMRQAWQRDDYVIETPYMVRESHGPASGQSRKGGNGFFVADADVPAAALALCDALELIESDDPRARAITKAGVATARDYSLEAQARTVTALWRKAEQGELFPGPKK</sequence>
<protein>
    <submittedName>
        <fullName evidence="1">Glycosyltransferase family 1 protein</fullName>
    </submittedName>
</protein>
<keyword evidence="2" id="KW-1185">Reference proteome</keyword>
<dbReference type="AlphaFoldDB" id="A0A7M3MI29"/>
<dbReference type="Gene3D" id="3.40.50.2000">
    <property type="entry name" value="Glycogen Phosphorylase B"/>
    <property type="match status" value="1"/>
</dbReference>
<dbReference type="OrthoDB" id="9801609at2"/>
<accession>A0A7M3MI29</accession>